<name>A0A4P9Z2I8_9FUNG</name>
<dbReference type="EMBL" id="KZ989383">
    <property type="protein sequence ID" value="RKP26585.1"/>
    <property type="molecule type" value="Genomic_DNA"/>
</dbReference>
<dbReference type="PANTHER" id="PTHR20910:SF1">
    <property type="entry name" value="SUPEROXIDE DISMUTASE COPPER_ZINC BINDING DOMAIN-CONTAINING PROTEIN"/>
    <property type="match status" value="1"/>
</dbReference>
<evidence type="ECO:0000259" key="2">
    <source>
        <dbReference type="Pfam" id="PF00080"/>
    </source>
</evidence>
<dbReference type="PANTHER" id="PTHR20910">
    <property type="entry name" value="AGAP001623-PA"/>
    <property type="match status" value="1"/>
</dbReference>
<evidence type="ECO:0000313" key="4">
    <source>
        <dbReference type="Proteomes" id="UP000278143"/>
    </source>
</evidence>
<evidence type="ECO:0000256" key="1">
    <source>
        <dbReference type="SAM" id="MobiDB-lite"/>
    </source>
</evidence>
<feature type="region of interest" description="Disordered" evidence="1">
    <location>
        <begin position="1"/>
        <end position="28"/>
    </location>
</feature>
<dbReference type="InterPro" id="IPR036423">
    <property type="entry name" value="SOD-like_Cu/Zn_dom_sf"/>
</dbReference>
<feature type="non-terminal residue" evidence="3">
    <location>
        <position position="99"/>
    </location>
</feature>
<evidence type="ECO:0000313" key="3">
    <source>
        <dbReference type="EMBL" id="RKP26585.1"/>
    </source>
</evidence>
<dbReference type="GO" id="GO:0046872">
    <property type="term" value="F:metal ion binding"/>
    <property type="evidence" value="ECO:0007669"/>
    <property type="project" value="InterPro"/>
</dbReference>
<dbReference type="Proteomes" id="UP000278143">
    <property type="component" value="Unassembled WGS sequence"/>
</dbReference>
<organism evidence="3 4">
    <name type="scientific">Syncephalis pseudoplumigaleata</name>
    <dbReference type="NCBI Taxonomy" id="1712513"/>
    <lineage>
        <taxon>Eukaryota</taxon>
        <taxon>Fungi</taxon>
        <taxon>Fungi incertae sedis</taxon>
        <taxon>Zoopagomycota</taxon>
        <taxon>Zoopagomycotina</taxon>
        <taxon>Zoopagomycetes</taxon>
        <taxon>Zoopagales</taxon>
        <taxon>Piptocephalidaceae</taxon>
        <taxon>Syncephalis</taxon>
    </lineage>
</organism>
<keyword evidence="4" id="KW-1185">Reference proteome</keyword>
<sequence length="99" mass="10388">YHVHKMPVPSDGNCTATGGHLDPHGRNGTTCTSTTLDQCEVGDLSGKFGKIEVRDKGARAALPFIFEDPTLPMSGENSIIGRSVVVHAPNGTRIGCGNI</sequence>
<dbReference type="AlphaFoldDB" id="A0A4P9Z2I8"/>
<proteinExistence type="predicted"/>
<dbReference type="Pfam" id="PF00080">
    <property type="entry name" value="Sod_Cu"/>
    <property type="match status" value="1"/>
</dbReference>
<reference evidence="4" key="1">
    <citation type="journal article" date="2018" name="Nat. Microbiol.">
        <title>Leveraging single-cell genomics to expand the fungal tree of life.</title>
        <authorList>
            <person name="Ahrendt S.R."/>
            <person name="Quandt C.A."/>
            <person name="Ciobanu D."/>
            <person name="Clum A."/>
            <person name="Salamov A."/>
            <person name="Andreopoulos B."/>
            <person name="Cheng J.F."/>
            <person name="Woyke T."/>
            <person name="Pelin A."/>
            <person name="Henrissat B."/>
            <person name="Reynolds N.K."/>
            <person name="Benny G.L."/>
            <person name="Smith M.E."/>
            <person name="James T.Y."/>
            <person name="Grigoriev I.V."/>
        </authorList>
    </citation>
    <scope>NUCLEOTIDE SEQUENCE [LARGE SCALE GENOMIC DNA]</scope>
    <source>
        <strain evidence="4">Benny S71-1</strain>
    </source>
</reference>
<dbReference type="InterPro" id="IPR001424">
    <property type="entry name" value="SOD_Cu_Zn_dom"/>
</dbReference>
<dbReference type="Gene3D" id="2.60.40.200">
    <property type="entry name" value="Superoxide dismutase, copper/zinc binding domain"/>
    <property type="match status" value="1"/>
</dbReference>
<accession>A0A4P9Z2I8</accession>
<protein>
    <submittedName>
        <fullName evidence="3">Superoxide dismutase</fullName>
    </submittedName>
</protein>
<feature type="domain" description="Superoxide dismutase copper/zinc binding" evidence="2">
    <location>
        <begin position="1"/>
        <end position="89"/>
    </location>
</feature>
<feature type="non-terminal residue" evidence="3">
    <location>
        <position position="1"/>
    </location>
</feature>
<gene>
    <name evidence="3" type="ORF">SYNPS1DRAFT_8661</name>
</gene>
<dbReference type="GO" id="GO:0006801">
    <property type="term" value="P:superoxide metabolic process"/>
    <property type="evidence" value="ECO:0007669"/>
    <property type="project" value="InterPro"/>
</dbReference>
<dbReference type="SUPFAM" id="SSF49329">
    <property type="entry name" value="Cu,Zn superoxide dismutase-like"/>
    <property type="match status" value="1"/>
</dbReference>
<dbReference type="InterPro" id="IPR053257">
    <property type="entry name" value="Cu-only_SOD"/>
</dbReference>
<dbReference type="OrthoDB" id="159229at2759"/>